<evidence type="ECO:0000256" key="1">
    <source>
        <dbReference type="ARBA" id="ARBA00001936"/>
    </source>
</evidence>
<evidence type="ECO:0000259" key="6">
    <source>
        <dbReference type="SMART" id="SM00919"/>
    </source>
</evidence>
<feature type="domain" description="Malic enzyme NAD-binding" evidence="6">
    <location>
        <begin position="271"/>
        <end position="532"/>
    </location>
</feature>
<keyword evidence="5" id="KW-0560">Oxidoreductase</keyword>
<gene>
    <name evidence="8" type="primary">maeA</name>
    <name evidence="8" type="ORF">SPIL2461_LOCUS16764</name>
</gene>
<dbReference type="Pfam" id="PF00390">
    <property type="entry name" value="malic"/>
    <property type="match status" value="1"/>
</dbReference>
<dbReference type="GO" id="GO:0046872">
    <property type="term" value="F:metal ion binding"/>
    <property type="evidence" value="ECO:0007669"/>
    <property type="project" value="UniProtKB-KW"/>
</dbReference>
<dbReference type="PANTHER" id="PTHR23406">
    <property type="entry name" value="MALIC ENZYME-RELATED"/>
    <property type="match status" value="1"/>
</dbReference>
<dbReference type="NCBIfam" id="NF010052">
    <property type="entry name" value="PRK13529.1"/>
    <property type="match status" value="1"/>
</dbReference>
<dbReference type="GO" id="GO:0004470">
    <property type="term" value="F:malic enzyme activity"/>
    <property type="evidence" value="ECO:0007669"/>
    <property type="project" value="InterPro"/>
</dbReference>
<dbReference type="InterPro" id="IPR046346">
    <property type="entry name" value="Aminoacid_DH-like_N_sf"/>
</dbReference>
<dbReference type="Pfam" id="PF13561">
    <property type="entry name" value="adh_short_C2"/>
    <property type="match status" value="1"/>
</dbReference>
<dbReference type="Proteomes" id="UP000649617">
    <property type="component" value="Unassembled WGS sequence"/>
</dbReference>
<keyword evidence="9" id="KW-1185">Reference proteome</keyword>
<dbReference type="SUPFAM" id="SSF53223">
    <property type="entry name" value="Aminoacid dehydrogenase-like, N-terminal domain"/>
    <property type="match status" value="1"/>
</dbReference>
<reference evidence="8" key="1">
    <citation type="submission" date="2021-02" db="EMBL/GenBank/DDBJ databases">
        <authorList>
            <person name="Dougan E. K."/>
            <person name="Rhodes N."/>
            <person name="Thang M."/>
            <person name="Chan C."/>
        </authorList>
    </citation>
    <scope>NUCLEOTIDE SEQUENCE</scope>
</reference>
<keyword evidence="4" id="KW-0520">NAD</keyword>
<evidence type="ECO:0000313" key="8">
    <source>
        <dbReference type="EMBL" id="CAE7635996.1"/>
    </source>
</evidence>
<comment type="similarity">
    <text evidence="2 5">Belongs to the malic enzymes family.</text>
</comment>
<dbReference type="InterPro" id="IPR002347">
    <property type="entry name" value="SDR_fam"/>
</dbReference>
<dbReference type="OrthoDB" id="5365701at2759"/>
<dbReference type="InterPro" id="IPR012302">
    <property type="entry name" value="Malic_NAD-bd"/>
</dbReference>
<evidence type="ECO:0000256" key="3">
    <source>
        <dbReference type="ARBA" id="ARBA00022723"/>
    </source>
</evidence>
<protein>
    <recommendedName>
        <fullName evidence="5">Malic enzyme</fullName>
    </recommendedName>
</protein>
<evidence type="ECO:0000256" key="4">
    <source>
        <dbReference type="ARBA" id="ARBA00023027"/>
    </source>
</evidence>
<dbReference type="PROSITE" id="PS00331">
    <property type="entry name" value="MALIC_ENZYMES"/>
    <property type="match status" value="1"/>
</dbReference>
<dbReference type="PRINTS" id="PR00072">
    <property type="entry name" value="MALOXRDTASE"/>
</dbReference>
<dbReference type="InterPro" id="IPR036291">
    <property type="entry name" value="NAD(P)-bd_dom_sf"/>
</dbReference>
<dbReference type="EMBL" id="CAJNIZ010042748">
    <property type="protein sequence ID" value="CAE7635996.1"/>
    <property type="molecule type" value="Genomic_DNA"/>
</dbReference>
<dbReference type="GO" id="GO:0016616">
    <property type="term" value="F:oxidoreductase activity, acting on the CH-OH group of donors, NAD or NADP as acceptor"/>
    <property type="evidence" value="ECO:0007669"/>
    <property type="project" value="InterPro"/>
</dbReference>
<sequence length="820" mass="87577">MSTEKDYPSIITEKRGKAVIHDPLLNKGSAFTKEERDTLGLHGLIPPQQNTLAQQSRRAHNALLRLSEPLDKYVGFSALQDRNEHLFYRVLMDHMTEYMPIVYTPTVGLATQNFSQVFQRGRGIWIDPSMRGKIADVLRTAMGNADIRLIVATDNESILGIGDQGAGGMAISIGKLALYVAGAGINPAQTLPISLDVGTNNELLLDDDLYLGWREKRLSGEAYTTFIAEFVDAVRAVFPNTLLQWEDFRKDNALAILEQHRDNILSFNDDIQGTGAVALAGLFSALRISGEKLAEQKIVIHGAGAAGLGIARQIKAALAERGLSAAEIHKCLAVLDSRGLLVDDQPLSDAYKSELAWEASLAEQYGLSDPSRRQLEDVVSQYKPTVLIGTSGQAGAFTEQMAITMMEVTERPIILPFSNPTHHAEATPSDLLHWTNGKALIATGSPFEPVGYAGQIYKIGQGNNVFIFPGLGLGALLANSSVVTDEMVSAASKAAAESLTEQELADGMLYPEISRLREVTKNVARAVAGKAIDDGYANSSKEQLNNWELPMSAPELRLANKVALITGGTSGIGAATAALFIAQGAKVAIAGRSKDKGQKLADELGANAIYVAADITQEEDIAAAIDATVTQFGQLDILFNNAGGPVGAPIDQLTSEHINYGVSLLLSSVILGTRYAIEPMKAAGGGVIINNSSVAAIRYRQGDVLYSALKAAVTHYTKMAGIELAPFGIRVNSISPGAIATPIFYGGSGRANTLSDEENQRKMAKLEANLANAVPLKKTGVANDIAEAALYLASDAGRFVNCHDLVVDAGRTSMFYEPND</sequence>
<dbReference type="InterPro" id="IPR037062">
    <property type="entry name" value="Malic_N_dom_sf"/>
</dbReference>
<feature type="domain" description="Malic enzyme N-terminal" evidence="7">
    <location>
        <begin position="80"/>
        <end position="261"/>
    </location>
</feature>
<dbReference type="InterPro" id="IPR015884">
    <property type="entry name" value="Malic_enzyme_CS"/>
</dbReference>
<dbReference type="Pfam" id="PF03949">
    <property type="entry name" value="Malic_M"/>
    <property type="match status" value="1"/>
</dbReference>
<evidence type="ECO:0000313" key="9">
    <source>
        <dbReference type="Proteomes" id="UP000649617"/>
    </source>
</evidence>
<dbReference type="FunFam" id="3.40.50.720:FF:000084">
    <property type="entry name" value="Short-chain dehydrogenase reductase"/>
    <property type="match status" value="1"/>
</dbReference>
<dbReference type="InterPro" id="IPR001891">
    <property type="entry name" value="Malic_OxRdtase"/>
</dbReference>
<comment type="caution">
    <text evidence="8">The sequence shown here is derived from an EMBL/GenBank/DDBJ whole genome shotgun (WGS) entry which is preliminary data.</text>
</comment>
<comment type="cofactor">
    <cofactor evidence="1">
        <name>Mn(2+)</name>
        <dbReference type="ChEBI" id="CHEBI:29035"/>
    </cofactor>
</comment>
<dbReference type="PANTHER" id="PTHR23406:SF34">
    <property type="entry name" value="NAD-DEPENDENT MALIC ENZYME, MITOCHONDRIAL"/>
    <property type="match status" value="1"/>
</dbReference>
<evidence type="ECO:0000256" key="2">
    <source>
        <dbReference type="ARBA" id="ARBA00008785"/>
    </source>
</evidence>
<proteinExistence type="inferred from homology"/>
<dbReference type="SMART" id="SM00919">
    <property type="entry name" value="Malic_M"/>
    <property type="match status" value="1"/>
</dbReference>
<dbReference type="AlphaFoldDB" id="A0A812VPU3"/>
<dbReference type="SMART" id="SM01274">
    <property type="entry name" value="malic"/>
    <property type="match status" value="1"/>
</dbReference>
<keyword evidence="3 5" id="KW-0479">Metal-binding</keyword>
<evidence type="ECO:0000259" key="7">
    <source>
        <dbReference type="SMART" id="SM01274"/>
    </source>
</evidence>
<dbReference type="GO" id="GO:0051287">
    <property type="term" value="F:NAD binding"/>
    <property type="evidence" value="ECO:0007669"/>
    <property type="project" value="InterPro"/>
</dbReference>
<dbReference type="SUPFAM" id="SSF51735">
    <property type="entry name" value="NAD(P)-binding Rossmann-fold domains"/>
    <property type="match status" value="2"/>
</dbReference>
<name>A0A812VPU3_SYMPI</name>
<dbReference type="Gene3D" id="3.40.50.720">
    <property type="entry name" value="NAD(P)-binding Rossmann-like Domain"/>
    <property type="match status" value="2"/>
</dbReference>
<dbReference type="Gene3D" id="3.40.50.10380">
    <property type="entry name" value="Malic enzyme, N-terminal domain"/>
    <property type="match status" value="1"/>
</dbReference>
<organism evidence="8 9">
    <name type="scientific">Symbiodinium pilosum</name>
    <name type="common">Dinoflagellate</name>
    <dbReference type="NCBI Taxonomy" id="2952"/>
    <lineage>
        <taxon>Eukaryota</taxon>
        <taxon>Sar</taxon>
        <taxon>Alveolata</taxon>
        <taxon>Dinophyceae</taxon>
        <taxon>Suessiales</taxon>
        <taxon>Symbiodiniaceae</taxon>
        <taxon>Symbiodinium</taxon>
    </lineage>
</organism>
<evidence type="ECO:0000256" key="5">
    <source>
        <dbReference type="RuleBase" id="RU003426"/>
    </source>
</evidence>
<dbReference type="InterPro" id="IPR012301">
    <property type="entry name" value="Malic_N_dom"/>
</dbReference>
<dbReference type="GO" id="GO:0006108">
    <property type="term" value="P:malate metabolic process"/>
    <property type="evidence" value="ECO:0007669"/>
    <property type="project" value="TreeGrafter"/>
</dbReference>
<accession>A0A812VPU3</accession>